<evidence type="ECO:0000313" key="4">
    <source>
        <dbReference type="Proteomes" id="UP001085076"/>
    </source>
</evidence>
<reference evidence="3" key="2">
    <citation type="journal article" date="2022" name="Hortic Res">
        <title>The genome of Dioscorea zingiberensis sheds light on the biosynthesis, origin and evolution of the medicinally important diosgenin saponins.</title>
        <authorList>
            <person name="Li Y."/>
            <person name="Tan C."/>
            <person name="Li Z."/>
            <person name="Guo J."/>
            <person name="Li S."/>
            <person name="Chen X."/>
            <person name="Wang C."/>
            <person name="Dai X."/>
            <person name="Yang H."/>
            <person name="Song W."/>
            <person name="Hou L."/>
            <person name="Xu J."/>
            <person name="Tong Z."/>
            <person name="Xu A."/>
            <person name="Yuan X."/>
            <person name="Wang W."/>
            <person name="Yang Q."/>
            <person name="Chen L."/>
            <person name="Sun Z."/>
            <person name="Wang K."/>
            <person name="Pan B."/>
            <person name="Chen J."/>
            <person name="Bao Y."/>
            <person name="Liu F."/>
            <person name="Qi X."/>
            <person name="Gang D.R."/>
            <person name="Wen J."/>
            <person name="Li J."/>
        </authorList>
    </citation>
    <scope>NUCLEOTIDE SEQUENCE</scope>
    <source>
        <strain evidence="3">Dzin_1.0</strain>
    </source>
</reference>
<dbReference type="GO" id="GO:0001709">
    <property type="term" value="P:cell fate determination"/>
    <property type="evidence" value="ECO:0007669"/>
    <property type="project" value="TreeGrafter"/>
</dbReference>
<accession>A0A9D5HTY4</accession>
<dbReference type="EMBL" id="JAGGNH010000001">
    <property type="protein sequence ID" value="KAJ0988789.1"/>
    <property type="molecule type" value="Genomic_DNA"/>
</dbReference>
<name>A0A9D5HTY4_9LILI</name>
<dbReference type="PANTHER" id="PTHR33184:SF32">
    <property type="entry name" value="EXPRESSED PROTEIN"/>
    <property type="match status" value="1"/>
</dbReference>
<dbReference type="InterPro" id="IPR040361">
    <property type="entry name" value="TPD1"/>
</dbReference>
<keyword evidence="1 2" id="KW-0732">Signal</keyword>
<dbReference type="Pfam" id="PF24068">
    <property type="entry name" value="TPD1_C"/>
    <property type="match status" value="1"/>
</dbReference>
<sequence>MAASFKLLFALLLLSICSKGNGQQCDLSSISVNQTNTGMKNGFDYKFEVEVRNICQCSVTNLLLKVPGFASSSLVDPKLFRQQGEHYLVNDGQPISSSSSIKFTYSWDHFFPISPVSFKLLCK</sequence>
<protein>
    <submittedName>
        <fullName evidence="3">Uncharacterized protein</fullName>
    </submittedName>
</protein>
<comment type="caution">
    <text evidence="3">The sequence shown here is derived from an EMBL/GenBank/DDBJ whole genome shotgun (WGS) entry which is preliminary data.</text>
</comment>
<dbReference type="AlphaFoldDB" id="A0A9D5HTY4"/>
<reference evidence="3" key="1">
    <citation type="submission" date="2021-03" db="EMBL/GenBank/DDBJ databases">
        <authorList>
            <person name="Li Z."/>
            <person name="Yang C."/>
        </authorList>
    </citation>
    <scope>NUCLEOTIDE SEQUENCE</scope>
    <source>
        <strain evidence="3">Dzin_1.0</strain>
        <tissue evidence="3">Leaf</tissue>
    </source>
</reference>
<evidence type="ECO:0000256" key="1">
    <source>
        <dbReference type="ARBA" id="ARBA00022729"/>
    </source>
</evidence>
<keyword evidence="4" id="KW-1185">Reference proteome</keyword>
<dbReference type="OrthoDB" id="603213at2759"/>
<evidence type="ECO:0000313" key="3">
    <source>
        <dbReference type="EMBL" id="KAJ0988789.1"/>
    </source>
</evidence>
<proteinExistence type="predicted"/>
<feature type="signal peptide" evidence="2">
    <location>
        <begin position="1"/>
        <end position="22"/>
    </location>
</feature>
<gene>
    <name evidence="3" type="ORF">J5N97_007145</name>
</gene>
<organism evidence="3 4">
    <name type="scientific">Dioscorea zingiberensis</name>
    <dbReference type="NCBI Taxonomy" id="325984"/>
    <lineage>
        <taxon>Eukaryota</taxon>
        <taxon>Viridiplantae</taxon>
        <taxon>Streptophyta</taxon>
        <taxon>Embryophyta</taxon>
        <taxon>Tracheophyta</taxon>
        <taxon>Spermatophyta</taxon>
        <taxon>Magnoliopsida</taxon>
        <taxon>Liliopsida</taxon>
        <taxon>Dioscoreales</taxon>
        <taxon>Dioscoreaceae</taxon>
        <taxon>Dioscorea</taxon>
    </lineage>
</organism>
<feature type="chain" id="PRO_5039500193" evidence="2">
    <location>
        <begin position="23"/>
        <end position="123"/>
    </location>
</feature>
<dbReference type="Proteomes" id="UP001085076">
    <property type="component" value="Miscellaneous, Linkage group lg01"/>
</dbReference>
<dbReference type="PANTHER" id="PTHR33184">
    <property type="entry name" value="PROTEIN TAPETUM DETERMINANT 1-LIKE-RELATED"/>
    <property type="match status" value="1"/>
</dbReference>
<evidence type="ECO:0000256" key="2">
    <source>
        <dbReference type="SAM" id="SignalP"/>
    </source>
</evidence>